<gene>
    <name evidence="2" type="ORF">K435DRAFT_806360</name>
</gene>
<evidence type="ECO:0000256" key="1">
    <source>
        <dbReference type="SAM" id="Phobius"/>
    </source>
</evidence>
<accession>A0A4S8L8K7</accession>
<dbReference type="Proteomes" id="UP000297245">
    <property type="component" value="Unassembled WGS sequence"/>
</dbReference>
<dbReference type="AlphaFoldDB" id="A0A4S8L8K7"/>
<feature type="transmembrane region" description="Helical" evidence="1">
    <location>
        <begin position="21"/>
        <end position="42"/>
    </location>
</feature>
<dbReference type="EMBL" id="ML179575">
    <property type="protein sequence ID" value="THU84890.1"/>
    <property type="molecule type" value="Genomic_DNA"/>
</dbReference>
<evidence type="ECO:0000313" key="3">
    <source>
        <dbReference type="Proteomes" id="UP000297245"/>
    </source>
</evidence>
<name>A0A4S8L8K7_DENBC</name>
<proteinExistence type="predicted"/>
<protein>
    <submittedName>
        <fullName evidence="2">Uncharacterized protein</fullName>
    </submittedName>
</protein>
<keyword evidence="1" id="KW-0812">Transmembrane</keyword>
<organism evidence="2 3">
    <name type="scientific">Dendrothele bispora (strain CBS 962.96)</name>
    <dbReference type="NCBI Taxonomy" id="1314807"/>
    <lineage>
        <taxon>Eukaryota</taxon>
        <taxon>Fungi</taxon>
        <taxon>Dikarya</taxon>
        <taxon>Basidiomycota</taxon>
        <taxon>Agaricomycotina</taxon>
        <taxon>Agaricomycetes</taxon>
        <taxon>Agaricomycetidae</taxon>
        <taxon>Agaricales</taxon>
        <taxon>Agaricales incertae sedis</taxon>
        <taxon>Dendrothele</taxon>
    </lineage>
</organism>
<keyword evidence="1" id="KW-0472">Membrane</keyword>
<reference evidence="2 3" key="1">
    <citation type="journal article" date="2019" name="Nat. Ecol. Evol.">
        <title>Megaphylogeny resolves global patterns of mushroom evolution.</title>
        <authorList>
            <person name="Varga T."/>
            <person name="Krizsan K."/>
            <person name="Foldi C."/>
            <person name="Dima B."/>
            <person name="Sanchez-Garcia M."/>
            <person name="Sanchez-Ramirez S."/>
            <person name="Szollosi G.J."/>
            <person name="Szarkandi J.G."/>
            <person name="Papp V."/>
            <person name="Albert L."/>
            <person name="Andreopoulos W."/>
            <person name="Angelini C."/>
            <person name="Antonin V."/>
            <person name="Barry K.W."/>
            <person name="Bougher N.L."/>
            <person name="Buchanan P."/>
            <person name="Buyck B."/>
            <person name="Bense V."/>
            <person name="Catcheside P."/>
            <person name="Chovatia M."/>
            <person name="Cooper J."/>
            <person name="Damon W."/>
            <person name="Desjardin D."/>
            <person name="Finy P."/>
            <person name="Geml J."/>
            <person name="Haridas S."/>
            <person name="Hughes K."/>
            <person name="Justo A."/>
            <person name="Karasinski D."/>
            <person name="Kautmanova I."/>
            <person name="Kiss B."/>
            <person name="Kocsube S."/>
            <person name="Kotiranta H."/>
            <person name="LaButti K.M."/>
            <person name="Lechner B.E."/>
            <person name="Liimatainen K."/>
            <person name="Lipzen A."/>
            <person name="Lukacs Z."/>
            <person name="Mihaltcheva S."/>
            <person name="Morgado L.N."/>
            <person name="Niskanen T."/>
            <person name="Noordeloos M.E."/>
            <person name="Ohm R.A."/>
            <person name="Ortiz-Santana B."/>
            <person name="Ovrebo C."/>
            <person name="Racz N."/>
            <person name="Riley R."/>
            <person name="Savchenko A."/>
            <person name="Shiryaev A."/>
            <person name="Soop K."/>
            <person name="Spirin V."/>
            <person name="Szebenyi C."/>
            <person name="Tomsovsky M."/>
            <person name="Tulloss R.E."/>
            <person name="Uehling J."/>
            <person name="Grigoriev I.V."/>
            <person name="Vagvolgyi C."/>
            <person name="Papp T."/>
            <person name="Martin F.M."/>
            <person name="Miettinen O."/>
            <person name="Hibbett D.S."/>
            <person name="Nagy L.G."/>
        </authorList>
    </citation>
    <scope>NUCLEOTIDE SEQUENCE [LARGE SCALE GENOMIC DNA]</scope>
    <source>
        <strain evidence="2 3">CBS 962.96</strain>
    </source>
</reference>
<keyword evidence="3" id="KW-1185">Reference proteome</keyword>
<evidence type="ECO:0000313" key="2">
    <source>
        <dbReference type="EMBL" id="THU84890.1"/>
    </source>
</evidence>
<keyword evidence="1" id="KW-1133">Transmembrane helix</keyword>
<sequence>MPRSRGKGRDYVAKIPVTDKLLIMISLALALPFIEFTIPEFLEYVREASRIVGHRLKPQWIHDIELALLVLAREEFLKLKFYPENDDGSEGIYDIESIWVEFKSIDVLAEAIPSWDSEDLKNATNLRLFVSTTRRLLKPITTPNIRTACFLSSLFDLLRESVRAAEDTESVRAAAEDADLDQDIEHDA</sequence>